<organism evidence="2 3">
    <name type="scientific">Novipirellula galeiformis</name>
    <dbReference type="NCBI Taxonomy" id="2528004"/>
    <lineage>
        <taxon>Bacteria</taxon>
        <taxon>Pseudomonadati</taxon>
        <taxon>Planctomycetota</taxon>
        <taxon>Planctomycetia</taxon>
        <taxon>Pirellulales</taxon>
        <taxon>Pirellulaceae</taxon>
        <taxon>Novipirellula</taxon>
    </lineage>
</organism>
<keyword evidence="3" id="KW-1185">Reference proteome</keyword>
<dbReference type="EMBL" id="SJPT01000004">
    <property type="protein sequence ID" value="TWU23143.1"/>
    <property type="molecule type" value="Genomic_DNA"/>
</dbReference>
<dbReference type="OrthoDB" id="281405at2"/>
<comment type="caution">
    <text evidence="2">The sequence shown here is derived from an EMBL/GenBank/DDBJ whole genome shotgun (WGS) entry which is preliminary data.</text>
</comment>
<name>A0A5C6CE22_9BACT</name>
<dbReference type="NCBIfam" id="TIGR00199">
    <property type="entry name" value="PncC_domain"/>
    <property type="match status" value="1"/>
</dbReference>
<feature type="domain" description="CinA C-terminal" evidence="1">
    <location>
        <begin position="8"/>
        <end position="155"/>
    </location>
</feature>
<evidence type="ECO:0000313" key="2">
    <source>
        <dbReference type="EMBL" id="TWU23143.1"/>
    </source>
</evidence>
<gene>
    <name evidence="2" type="primary">cinA_2</name>
    <name evidence="2" type="ORF">Pla52o_26780</name>
</gene>
<evidence type="ECO:0000259" key="1">
    <source>
        <dbReference type="Pfam" id="PF02464"/>
    </source>
</evidence>
<reference evidence="2 3" key="1">
    <citation type="submission" date="2019-02" db="EMBL/GenBank/DDBJ databases">
        <title>Deep-cultivation of Planctomycetes and their phenomic and genomic characterization uncovers novel biology.</title>
        <authorList>
            <person name="Wiegand S."/>
            <person name="Jogler M."/>
            <person name="Boedeker C."/>
            <person name="Pinto D."/>
            <person name="Vollmers J."/>
            <person name="Rivas-Marin E."/>
            <person name="Kohn T."/>
            <person name="Peeters S.H."/>
            <person name="Heuer A."/>
            <person name="Rast P."/>
            <person name="Oberbeckmann S."/>
            <person name="Bunk B."/>
            <person name="Jeske O."/>
            <person name="Meyerdierks A."/>
            <person name="Storesund J.E."/>
            <person name="Kallscheuer N."/>
            <person name="Luecker S."/>
            <person name="Lage O.M."/>
            <person name="Pohl T."/>
            <person name="Merkel B.J."/>
            <person name="Hornburger P."/>
            <person name="Mueller R.-W."/>
            <person name="Bruemmer F."/>
            <person name="Labrenz M."/>
            <person name="Spormann A.M."/>
            <person name="Op Den Camp H."/>
            <person name="Overmann J."/>
            <person name="Amann R."/>
            <person name="Jetten M.S.M."/>
            <person name="Mascher T."/>
            <person name="Medema M.H."/>
            <person name="Devos D.P."/>
            <person name="Kaster A.-K."/>
            <person name="Ovreas L."/>
            <person name="Rohde M."/>
            <person name="Galperin M.Y."/>
            <person name="Jogler C."/>
        </authorList>
    </citation>
    <scope>NUCLEOTIDE SEQUENCE [LARGE SCALE GENOMIC DNA]</scope>
    <source>
        <strain evidence="2 3">Pla52o</strain>
    </source>
</reference>
<proteinExistence type="predicted"/>
<dbReference type="Pfam" id="PF02464">
    <property type="entry name" value="CinA"/>
    <property type="match status" value="1"/>
</dbReference>
<sequence>MNLRIDAQNLADELSQTQTRIVFAESCTAGLVSATLASVPGISNWLCGSAVVYREETKTQWLSVAASMIAKHSAVSAVVTMELAKRVLAQTSEANLAVAVTGHLGPDAPAELDGTVYIGVLWRGQQVADAAVRAVRLTATDRVQRQQEATSVVLCDATRALQMKS</sequence>
<protein>
    <submittedName>
        <fullName evidence="2">Putative competence-damage inducible protein</fullName>
    </submittedName>
</protein>
<evidence type="ECO:0000313" key="3">
    <source>
        <dbReference type="Proteomes" id="UP000316304"/>
    </source>
</evidence>
<dbReference type="SUPFAM" id="SSF142433">
    <property type="entry name" value="CinA-like"/>
    <property type="match status" value="1"/>
</dbReference>
<dbReference type="InterPro" id="IPR008136">
    <property type="entry name" value="CinA_C"/>
</dbReference>
<dbReference type="AlphaFoldDB" id="A0A5C6CE22"/>
<accession>A0A5C6CE22</accession>
<dbReference type="Proteomes" id="UP000316304">
    <property type="component" value="Unassembled WGS sequence"/>
</dbReference>
<dbReference type="InterPro" id="IPR036653">
    <property type="entry name" value="CinA-like_C"/>
</dbReference>
<dbReference type="Gene3D" id="3.90.950.20">
    <property type="entry name" value="CinA-like"/>
    <property type="match status" value="1"/>
</dbReference>
<dbReference type="RefSeq" id="WP_146594915.1">
    <property type="nucleotide sequence ID" value="NZ_SJPT01000004.1"/>
</dbReference>